<dbReference type="PIRSF" id="PIRSF000398">
    <property type="entry name" value="M_m6A_EcoRV"/>
    <property type="match status" value="1"/>
</dbReference>
<dbReference type="InterPro" id="IPR012263">
    <property type="entry name" value="M_m6A_EcoRV"/>
</dbReference>
<evidence type="ECO:0000256" key="7">
    <source>
        <dbReference type="PIRSR" id="PIRSR000398-1"/>
    </source>
</evidence>
<dbReference type="Proteomes" id="UP000188993">
    <property type="component" value="Chromosome"/>
</dbReference>
<dbReference type="Gene3D" id="1.10.1020.10">
    <property type="entry name" value="Adenine-specific Methyltransferase, Domain 2"/>
    <property type="match status" value="1"/>
</dbReference>
<dbReference type="PRINTS" id="PR00505">
    <property type="entry name" value="D12N6MTFRASE"/>
</dbReference>
<dbReference type="InterPro" id="IPR012327">
    <property type="entry name" value="MeTrfase_D12"/>
</dbReference>
<comment type="catalytic activity">
    <reaction evidence="6 8">
        <text>a 2'-deoxyadenosine in DNA + S-adenosyl-L-methionine = an N(6)-methyl-2'-deoxyadenosine in DNA + S-adenosyl-L-homocysteine + H(+)</text>
        <dbReference type="Rhea" id="RHEA:15197"/>
        <dbReference type="Rhea" id="RHEA-COMP:12418"/>
        <dbReference type="Rhea" id="RHEA-COMP:12419"/>
        <dbReference type="ChEBI" id="CHEBI:15378"/>
        <dbReference type="ChEBI" id="CHEBI:57856"/>
        <dbReference type="ChEBI" id="CHEBI:59789"/>
        <dbReference type="ChEBI" id="CHEBI:90615"/>
        <dbReference type="ChEBI" id="CHEBI:90616"/>
        <dbReference type="EC" id="2.1.1.72"/>
    </reaction>
</comment>
<keyword evidence="10" id="KW-1185">Reference proteome</keyword>
<dbReference type="InterPro" id="IPR002052">
    <property type="entry name" value="DNA_methylase_N6_adenine_CS"/>
</dbReference>
<sequence length="279" mass="32321">MKTKSIQPFLKWAGGKRQLLPSIRERIPERSTISNYYEPFLGGGAVFLDLKPNRAVVNDFNEDLINAYRVIKTDVEQLIKDLEKHENTEEYYYRMRAIDRSDTYSEWTSIEKASRLIYLNKTGYNGLYRVNSKGHFNTPYGRYKNPNIVNKENLLDLNKYFNSNNIKFLTGDFEGVLRSVESGSFVYIDPPYVPLNTTVSFTGYTNSKFGKNDQIRLKNVCDELNARNVKFLLSNSKVDFIEDLYKDYNVEIIAARRSINSVGSKRGKIDEVLISNYTL</sequence>
<feature type="binding site" evidence="7">
    <location>
        <position position="189"/>
    </location>
    <ligand>
        <name>S-adenosyl-L-methionine</name>
        <dbReference type="ChEBI" id="CHEBI:59789"/>
    </ligand>
</feature>
<dbReference type="GO" id="GO:0043565">
    <property type="term" value="F:sequence-specific DNA binding"/>
    <property type="evidence" value="ECO:0007669"/>
    <property type="project" value="TreeGrafter"/>
</dbReference>
<protein>
    <recommendedName>
        <fullName evidence="2 8">Site-specific DNA-methyltransferase (adenine-specific)</fullName>
        <ecNumber evidence="2 8">2.1.1.72</ecNumber>
    </recommendedName>
</protein>
<evidence type="ECO:0000313" key="10">
    <source>
        <dbReference type="Proteomes" id="UP000188993"/>
    </source>
</evidence>
<feature type="binding site" evidence="7">
    <location>
        <position position="16"/>
    </location>
    <ligand>
        <name>S-adenosyl-L-methionine</name>
        <dbReference type="ChEBI" id="CHEBI:59789"/>
    </ligand>
</feature>
<name>A0A1S6IQS3_9LACT</name>
<evidence type="ECO:0000256" key="4">
    <source>
        <dbReference type="ARBA" id="ARBA00022679"/>
    </source>
</evidence>
<dbReference type="OrthoDB" id="9805629at2"/>
<dbReference type="KEGG" id="jda:BW727_101536"/>
<evidence type="ECO:0000256" key="1">
    <source>
        <dbReference type="ARBA" id="ARBA00006594"/>
    </source>
</evidence>
<evidence type="ECO:0000256" key="3">
    <source>
        <dbReference type="ARBA" id="ARBA00022603"/>
    </source>
</evidence>
<dbReference type="PROSITE" id="PS00092">
    <property type="entry name" value="N6_MTASE"/>
    <property type="match status" value="1"/>
</dbReference>
<dbReference type="EMBL" id="CP019728">
    <property type="protein sequence ID" value="AQS53903.1"/>
    <property type="molecule type" value="Genomic_DNA"/>
</dbReference>
<gene>
    <name evidence="9" type="primary">dpnM</name>
    <name evidence="9" type="ORF">BW727_101536</name>
</gene>
<dbReference type="InterPro" id="IPR029063">
    <property type="entry name" value="SAM-dependent_MTases_sf"/>
</dbReference>
<accession>A0A1S6IQS3</accession>
<dbReference type="Pfam" id="PF02086">
    <property type="entry name" value="MethyltransfD12"/>
    <property type="match status" value="1"/>
</dbReference>
<dbReference type="GO" id="GO:0006298">
    <property type="term" value="P:mismatch repair"/>
    <property type="evidence" value="ECO:0007669"/>
    <property type="project" value="TreeGrafter"/>
</dbReference>
<organism evidence="9 10">
    <name type="scientific">Jeotgalibaca dankookensis</name>
    <dbReference type="NCBI Taxonomy" id="708126"/>
    <lineage>
        <taxon>Bacteria</taxon>
        <taxon>Bacillati</taxon>
        <taxon>Bacillota</taxon>
        <taxon>Bacilli</taxon>
        <taxon>Lactobacillales</taxon>
        <taxon>Carnobacteriaceae</taxon>
        <taxon>Jeotgalibaca</taxon>
    </lineage>
</organism>
<dbReference type="RefSeq" id="WP_062469916.1">
    <property type="nucleotide sequence ID" value="NZ_BBYN01000015.1"/>
</dbReference>
<dbReference type="NCBIfam" id="TIGR00571">
    <property type="entry name" value="dam"/>
    <property type="match status" value="1"/>
</dbReference>
<dbReference type="Gene3D" id="3.40.50.150">
    <property type="entry name" value="Vaccinia Virus protein VP39"/>
    <property type="match status" value="1"/>
</dbReference>
<dbReference type="GO" id="GO:0009307">
    <property type="term" value="P:DNA restriction-modification system"/>
    <property type="evidence" value="ECO:0007669"/>
    <property type="project" value="InterPro"/>
</dbReference>
<dbReference type="GO" id="GO:0009007">
    <property type="term" value="F:site-specific DNA-methyltransferase (adenine-specific) activity"/>
    <property type="evidence" value="ECO:0007669"/>
    <property type="project" value="UniProtKB-UniRule"/>
</dbReference>
<feature type="binding site" evidence="7">
    <location>
        <position position="59"/>
    </location>
    <ligand>
        <name>S-adenosyl-L-methionine</name>
        <dbReference type="ChEBI" id="CHEBI:59789"/>
    </ligand>
</feature>
<dbReference type="GO" id="GO:0032259">
    <property type="term" value="P:methylation"/>
    <property type="evidence" value="ECO:0007669"/>
    <property type="project" value="UniProtKB-KW"/>
</dbReference>
<evidence type="ECO:0000256" key="5">
    <source>
        <dbReference type="ARBA" id="ARBA00022691"/>
    </source>
</evidence>
<dbReference type="STRING" id="708126.BW727_101536"/>
<keyword evidence="4 8" id="KW-0808">Transferase</keyword>
<keyword evidence="5 8" id="KW-0949">S-adenosyl-L-methionine</keyword>
<comment type="similarity">
    <text evidence="1 8">Belongs to the N(4)/N(6)-methyltransferase family.</text>
</comment>
<dbReference type="PANTHER" id="PTHR30481">
    <property type="entry name" value="DNA ADENINE METHYLASE"/>
    <property type="match status" value="1"/>
</dbReference>
<evidence type="ECO:0000256" key="8">
    <source>
        <dbReference type="RuleBase" id="RU361257"/>
    </source>
</evidence>
<reference evidence="9 10" key="1">
    <citation type="journal article" date="2014" name="Int. J. Syst. Evol. Microbiol.">
        <title>Jeotgalibaca dankookensis gen. nov., sp. nov., a member of the family Carnobacteriaceae, isolated from seujeot (Korean traditional food).</title>
        <authorList>
            <person name="Lee D.G."/>
            <person name="Trujillo M.E."/>
            <person name="Kang H."/>
            <person name="Ahn T.Y."/>
        </authorList>
    </citation>
    <scope>NUCLEOTIDE SEQUENCE [LARGE SCALE GENOMIC DNA]</scope>
    <source>
        <strain evidence="9 10">EX-07</strain>
    </source>
</reference>
<evidence type="ECO:0000256" key="2">
    <source>
        <dbReference type="ARBA" id="ARBA00011900"/>
    </source>
</evidence>
<evidence type="ECO:0000313" key="9">
    <source>
        <dbReference type="EMBL" id="AQS53903.1"/>
    </source>
</evidence>
<dbReference type="EC" id="2.1.1.72" evidence="2 8"/>
<evidence type="ECO:0000256" key="6">
    <source>
        <dbReference type="ARBA" id="ARBA00047942"/>
    </source>
</evidence>
<dbReference type="PANTHER" id="PTHR30481:SF3">
    <property type="entry name" value="DNA ADENINE METHYLASE"/>
    <property type="match status" value="1"/>
</dbReference>
<dbReference type="GO" id="GO:1904047">
    <property type="term" value="F:S-adenosyl-L-methionine binding"/>
    <property type="evidence" value="ECO:0007669"/>
    <property type="project" value="TreeGrafter"/>
</dbReference>
<dbReference type="InterPro" id="IPR023095">
    <property type="entry name" value="Ade_MeTrfase_dom_2"/>
</dbReference>
<feature type="binding site" evidence="7">
    <location>
        <position position="12"/>
    </location>
    <ligand>
        <name>S-adenosyl-L-methionine</name>
        <dbReference type="ChEBI" id="CHEBI:59789"/>
    </ligand>
</feature>
<proteinExistence type="inferred from homology"/>
<keyword evidence="3 8" id="KW-0489">Methyltransferase</keyword>
<dbReference type="REBASE" id="178993">
    <property type="entry name" value="M.Jda07II"/>
</dbReference>
<dbReference type="AlphaFoldDB" id="A0A1S6IQS3"/>
<dbReference type="SUPFAM" id="SSF53335">
    <property type="entry name" value="S-adenosyl-L-methionine-dependent methyltransferases"/>
    <property type="match status" value="1"/>
</dbReference>